<sequence>MLIRELGREKIEVTVNPVHKTDYDEVAPPECVRMSHSKEKKGKLNVGANVFAEEILKDKISFCEPNIYVSSLKLEGVEAKGELQEALNDFVKARGIEISSVGFMYKYMVSKHKRWGTTPKPGSKPKADDLKKYHKFVQNW</sequence>
<name>A0ABD1GP10_SALDI</name>
<proteinExistence type="predicted"/>
<evidence type="ECO:0000313" key="1">
    <source>
        <dbReference type="EMBL" id="KAL1545684.1"/>
    </source>
</evidence>
<dbReference type="EMBL" id="JBEAFC010000008">
    <property type="protein sequence ID" value="KAL1545684.1"/>
    <property type="molecule type" value="Genomic_DNA"/>
</dbReference>
<dbReference type="SUPFAM" id="SSF54529">
    <property type="entry name" value="Mitochondrial glycoprotein MAM33-like"/>
    <property type="match status" value="1"/>
</dbReference>
<dbReference type="AlphaFoldDB" id="A0ABD1GP10"/>
<evidence type="ECO:0000313" key="2">
    <source>
        <dbReference type="Proteomes" id="UP001567538"/>
    </source>
</evidence>
<organism evidence="1 2">
    <name type="scientific">Salvia divinorum</name>
    <name type="common">Maria pastora</name>
    <name type="synonym">Diviner's sage</name>
    <dbReference type="NCBI Taxonomy" id="28513"/>
    <lineage>
        <taxon>Eukaryota</taxon>
        <taxon>Viridiplantae</taxon>
        <taxon>Streptophyta</taxon>
        <taxon>Embryophyta</taxon>
        <taxon>Tracheophyta</taxon>
        <taxon>Spermatophyta</taxon>
        <taxon>Magnoliopsida</taxon>
        <taxon>eudicotyledons</taxon>
        <taxon>Gunneridae</taxon>
        <taxon>Pentapetalae</taxon>
        <taxon>asterids</taxon>
        <taxon>lamiids</taxon>
        <taxon>Lamiales</taxon>
        <taxon>Lamiaceae</taxon>
        <taxon>Nepetoideae</taxon>
        <taxon>Mentheae</taxon>
        <taxon>Salviinae</taxon>
        <taxon>Salvia</taxon>
        <taxon>Salvia subgen. Calosphace</taxon>
    </lineage>
</organism>
<dbReference type="Proteomes" id="UP001567538">
    <property type="component" value="Unassembled WGS sequence"/>
</dbReference>
<keyword evidence="2" id="KW-1185">Reference proteome</keyword>
<reference evidence="1 2" key="1">
    <citation type="submission" date="2024-06" db="EMBL/GenBank/DDBJ databases">
        <title>A chromosome level genome sequence of Diviner's sage (Salvia divinorum).</title>
        <authorList>
            <person name="Ford S.A."/>
            <person name="Ro D.-K."/>
            <person name="Ness R.W."/>
            <person name="Phillips M.A."/>
        </authorList>
    </citation>
    <scope>NUCLEOTIDE SEQUENCE [LARGE SCALE GENOMIC DNA]</scope>
    <source>
        <strain evidence="1">SAF-2024a</strain>
        <tissue evidence="1">Leaf</tissue>
    </source>
</reference>
<accession>A0ABD1GP10</accession>
<dbReference type="InterPro" id="IPR036561">
    <property type="entry name" value="MAM33_sf"/>
</dbReference>
<protein>
    <submittedName>
        <fullName evidence="1">Uncharacterized protein</fullName>
    </submittedName>
</protein>
<dbReference type="Gene3D" id="3.10.280.10">
    <property type="entry name" value="Mitochondrial glycoprotein"/>
    <property type="match status" value="1"/>
</dbReference>
<comment type="caution">
    <text evidence="1">The sequence shown here is derived from an EMBL/GenBank/DDBJ whole genome shotgun (WGS) entry which is preliminary data.</text>
</comment>
<gene>
    <name evidence="1" type="ORF">AAHA92_22377</name>
</gene>